<dbReference type="AlphaFoldDB" id="A0A7W1T877"/>
<dbReference type="InterPro" id="IPR004007">
    <property type="entry name" value="DhaL_dom"/>
</dbReference>
<protein>
    <submittedName>
        <fullName evidence="2">DAK2 domain-containing protein</fullName>
    </submittedName>
</protein>
<dbReference type="GO" id="GO:0006071">
    <property type="term" value="P:glycerol metabolic process"/>
    <property type="evidence" value="ECO:0007669"/>
    <property type="project" value="InterPro"/>
</dbReference>
<dbReference type="Pfam" id="PF13684">
    <property type="entry name" value="FakA-like_C"/>
    <property type="match status" value="1"/>
</dbReference>
<dbReference type="Gene3D" id="1.25.40.340">
    <property type="match status" value="1"/>
</dbReference>
<dbReference type="InterPro" id="IPR050270">
    <property type="entry name" value="DegV_domain_contain"/>
</dbReference>
<comment type="caution">
    <text evidence="2">The sequence shown here is derived from an EMBL/GenBank/DDBJ whole genome shotgun (WGS) entry which is preliminary data.</text>
</comment>
<dbReference type="SMART" id="SM01121">
    <property type="entry name" value="Dak1_2"/>
    <property type="match status" value="1"/>
</dbReference>
<evidence type="ECO:0000259" key="1">
    <source>
        <dbReference type="PROSITE" id="PS51480"/>
    </source>
</evidence>
<evidence type="ECO:0000313" key="3">
    <source>
        <dbReference type="Proteomes" id="UP000548787"/>
    </source>
</evidence>
<dbReference type="RefSeq" id="WP_181677319.1">
    <property type="nucleotide sequence ID" value="NZ_JABJVM010000015.1"/>
</dbReference>
<dbReference type="PANTHER" id="PTHR33434:SF4">
    <property type="entry name" value="PHOSPHATASE PROTEIN"/>
    <property type="match status" value="1"/>
</dbReference>
<accession>A0A7W1T877</accession>
<keyword evidence="3" id="KW-1185">Reference proteome</keyword>
<dbReference type="NCBIfam" id="TIGR03599">
    <property type="entry name" value="YloV"/>
    <property type="match status" value="1"/>
</dbReference>
<sequence length="552" mass="59315">MSVYQLNGEKLAAMIAAGSENLAKNADFVDSLNVFPVPDGDTGTNMNLSMTSGAQEVSRNSMSTVGAVGSSLAKGLLMGARGNSGVILSQLFRGFSKSIEGKTELNTKELAAAFTAGVETAYKAVMKPVEGTILTVAREAAKAGVIAANESDDIEFVMQQILEKGRIVLAKTQEMLPVLKEVGVVDSGGQGLIIIYEGFYAALTGNEDGITNYTASMGELINAEHHRHVQDVMSTEEIVYGYCTEIMVQINENKPGQKKFDEEKFRADLSEMGDSLLVVADDEVAKVHVHTEYPGNVFNYGQQYGSLIKMKVDNMREQHREVVKDTPVEASEKAAYGIVTVSVGDGIKRLFESVGATVVLSGGQTMNPSTEDIVKAIESANAEQVFVLPNNKNIQMAADQAALILGEDKVKIIPTKTIPQGLAALLVFQADFTFEDNANEMIAAIQDIASGQVTTAVRDTTVDGVAIKKDDYIGIVEGDIKVCHPSLEAATVATLSEMVDEYSEIVTLLYGKDVTEADAEKVAEEVSNKFPDIEFEIHSGGQPVYPYIFSVE</sequence>
<dbReference type="SUPFAM" id="SSF101473">
    <property type="entry name" value="DhaL-like"/>
    <property type="match status" value="1"/>
</dbReference>
<dbReference type="Proteomes" id="UP000548787">
    <property type="component" value="Unassembled WGS sequence"/>
</dbReference>
<reference evidence="2 3" key="1">
    <citation type="submission" date="2020-08" db="EMBL/GenBank/DDBJ databases">
        <title>Listeria ohnekaius sp. nov. and Listeria portnoyii sp. nov. isolated from non-agricultural and natural environments.</title>
        <authorList>
            <person name="Weller D."/>
            <person name="Belias A.M."/>
            <person name="Liao J."/>
            <person name="Guo S."/>
            <person name="Orsi R.H."/>
            <person name="Wiedmann M."/>
        </authorList>
    </citation>
    <scope>NUCLEOTIDE SEQUENCE [LARGE SCALE GENOMIC DNA]</scope>
    <source>
        <strain evidence="2 3">FSL W9-0585</strain>
    </source>
</reference>
<dbReference type="GO" id="GO:0004371">
    <property type="term" value="F:glycerone kinase activity"/>
    <property type="evidence" value="ECO:0007669"/>
    <property type="project" value="InterPro"/>
</dbReference>
<dbReference type="Pfam" id="PF21645">
    <property type="entry name" value="FakA-like_M"/>
    <property type="match status" value="1"/>
</dbReference>
<dbReference type="PROSITE" id="PS51480">
    <property type="entry name" value="DHAL"/>
    <property type="match status" value="1"/>
</dbReference>
<feature type="domain" description="DhaL" evidence="1">
    <location>
        <begin position="9"/>
        <end position="201"/>
    </location>
</feature>
<proteinExistence type="predicted"/>
<dbReference type="InterPro" id="IPR048394">
    <property type="entry name" value="FakA-like_M"/>
</dbReference>
<dbReference type="Pfam" id="PF02734">
    <property type="entry name" value="Dak2"/>
    <property type="match status" value="1"/>
</dbReference>
<dbReference type="InterPro" id="IPR036117">
    <property type="entry name" value="DhaL_dom_sf"/>
</dbReference>
<organism evidence="2 3">
    <name type="scientific">Listeria rustica</name>
    <dbReference type="NCBI Taxonomy" id="2713503"/>
    <lineage>
        <taxon>Bacteria</taxon>
        <taxon>Bacillati</taxon>
        <taxon>Bacillota</taxon>
        <taxon>Bacilli</taxon>
        <taxon>Bacillales</taxon>
        <taxon>Listeriaceae</taxon>
        <taxon>Listeria</taxon>
    </lineage>
</organism>
<evidence type="ECO:0000313" key="2">
    <source>
        <dbReference type="EMBL" id="MBA3927209.1"/>
    </source>
</evidence>
<dbReference type="InterPro" id="IPR033470">
    <property type="entry name" value="FakA-like_C"/>
</dbReference>
<gene>
    <name evidence="2" type="ORF">HPK16_12730</name>
</gene>
<dbReference type="PANTHER" id="PTHR33434">
    <property type="entry name" value="DEGV DOMAIN-CONTAINING PROTEIN DR_1986-RELATED"/>
    <property type="match status" value="1"/>
</dbReference>
<dbReference type="EMBL" id="JABJVM010000015">
    <property type="protein sequence ID" value="MBA3927209.1"/>
    <property type="molecule type" value="Genomic_DNA"/>
</dbReference>
<dbReference type="SMART" id="SM01120">
    <property type="entry name" value="Dak2"/>
    <property type="match status" value="1"/>
</dbReference>
<dbReference type="InterPro" id="IPR019986">
    <property type="entry name" value="YloV-like"/>
</dbReference>
<name>A0A7W1T877_9LIST</name>